<protein>
    <submittedName>
        <fullName evidence="1">Uncharacterized protein</fullName>
    </submittedName>
</protein>
<organism evidence="1 2">
    <name type="scientific">Hevea brasiliensis</name>
    <name type="common">Para rubber tree</name>
    <name type="synonym">Siphonia brasiliensis</name>
    <dbReference type="NCBI Taxonomy" id="3981"/>
    <lineage>
        <taxon>Eukaryota</taxon>
        <taxon>Viridiplantae</taxon>
        <taxon>Streptophyta</taxon>
        <taxon>Embryophyta</taxon>
        <taxon>Tracheophyta</taxon>
        <taxon>Spermatophyta</taxon>
        <taxon>Magnoliopsida</taxon>
        <taxon>eudicotyledons</taxon>
        <taxon>Gunneridae</taxon>
        <taxon>Pentapetalae</taxon>
        <taxon>rosids</taxon>
        <taxon>fabids</taxon>
        <taxon>Malpighiales</taxon>
        <taxon>Euphorbiaceae</taxon>
        <taxon>Crotonoideae</taxon>
        <taxon>Micrandreae</taxon>
        <taxon>Hevea</taxon>
    </lineage>
</organism>
<gene>
    <name evidence="1" type="ORF">GH714_039302</name>
</gene>
<name>A0A6A6MR35_HEVBR</name>
<accession>A0A6A6MR35</accession>
<comment type="caution">
    <text evidence="1">The sequence shown here is derived from an EMBL/GenBank/DDBJ whole genome shotgun (WGS) entry which is preliminary data.</text>
</comment>
<proteinExistence type="predicted"/>
<dbReference type="Proteomes" id="UP000467840">
    <property type="component" value="Chromosome 15"/>
</dbReference>
<reference evidence="1 2" key="1">
    <citation type="journal article" date="2020" name="Mol. Plant">
        <title>The Chromosome-Based Rubber Tree Genome Provides New Insights into Spurge Genome Evolution and Rubber Biosynthesis.</title>
        <authorList>
            <person name="Liu J."/>
            <person name="Shi C."/>
            <person name="Shi C.C."/>
            <person name="Li W."/>
            <person name="Zhang Q.J."/>
            <person name="Zhang Y."/>
            <person name="Li K."/>
            <person name="Lu H.F."/>
            <person name="Shi C."/>
            <person name="Zhu S.T."/>
            <person name="Xiao Z.Y."/>
            <person name="Nan H."/>
            <person name="Yue Y."/>
            <person name="Zhu X.G."/>
            <person name="Wu Y."/>
            <person name="Hong X.N."/>
            <person name="Fan G.Y."/>
            <person name="Tong Y."/>
            <person name="Zhang D."/>
            <person name="Mao C.L."/>
            <person name="Liu Y.L."/>
            <person name="Hao S.J."/>
            <person name="Liu W.Q."/>
            <person name="Lv M.Q."/>
            <person name="Zhang H.B."/>
            <person name="Liu Y."/>
            <person name="Hu-Tang G.R."/>
            <person name="Wang J.P."/>
            <person name="Wang J.H."/>
            <person name="Sun Y.H."/>
            <person name="Ni S.B."/>
            <person name="Chen W.B."/>
            <person name="Zhang X.C."/>
            <person name="Jiao Y.N."/>
            <person name="Eichler E.E."/>
            <person name="Li G.H."/>
            <person name="Liu X."/>
            <person name="Gao L.Z."/>
        </authorList>
    </citation>
    <scope>NUCLEOTIDE SEQUENCE [LARGE SCALE GENOMIC DNA]</scope>
    <source>
        <strain evidence="2">cv. GT1</strain>
        <tissue evidence="1">Leaf</tissue>
    </source>
</reference>
<sequence>MQLQTQARTDIANPKEDNWVTLNPYGEVLQHVVGSNRIKEEDKTVNASLPPNQRGDLGTSRILPDFKSFDFEKMICWKKMPWAMNQGLFSLRYDLPGQSSINIVNWEKVMTL</sequence>
<dbReference type="EMBL" id="JAAGAX010000005">
    <property type="protein sequence ID" value="KAF2315457.1"/>
    <property type="molecule type" value="Genomic_DNA"/>
</dbReference>
<evidence type="ECO:0000313" key="1">
    <source>
        <dbReference type="EMBL" id="KAF2315457.1"/>
    </source>
</evidence>
<evidence type="ECO:0000313" key="2">
    <source>
        <dbReference type="Proteomes" id="UP000467840"/>
    </source>
</evidence>
<dbReference type="AlphaFoldDB" id="A0A6A6MR35"/>
<keyword evidence="2" id="KW-1185">Reference proteome</keyword>